<dbReference type="RefSeq" id="WP_141197362.1">
    <property type="nucleotide sequence ID" value="NZ_CP041186.1"/>
</dbReference>
<dbReference type="NCBIfam" id="NF009118">
    <property type="entry name" value="PRK12469.1"/>
    <property type="match status" value="1"/>
</dbReference>
<dbReference type="GO" id="GO:0016779">
    <property type="term" value="F:nucleotidyltransferase activity"/>
    <property type="evidence" value="ECO:0007669"/>
    <property type="project" value="UniProtKB-KW"/>
</dbReference>
<evidence type="ECO:0000256" key="5">
    <source>
        <dbReference type="ARBA" id="ARBA00023015"/>
    </source>
</evidence>
<gene>
    <name evidence="12" type="primary">rpoN</name>
    <name evidence="12" type="ORF">FIV42_09030</name>
</gene>
<evidence type="ECO:0000259" key="11">
    <source>
        <dbReference type="Pfam" id="PF04963"/>
    </source>
</evidence>
<dbReference type="Proteomes" id="UP000315995">
    <property type="component" value="Chromosome"/>
</dbReference>
<dbReference type="InterPro" id="IPR000394">
    <property type="entry name" value="RNA_pol_sigma_54"/>
</dbReference>
<dbReference type="GO" id="GO:0006352">
    <property type="term" value="P:DNA-templated transcription initiation"/>
    <property type="evidence" value="ECO:0007669"/>
    <property type="project" value="InterPro"/>
</dbReference>
<dbReference type="GO" id="GO:0016987">
    <property type="term" value="F:sigma factor activity"/>
    <property type="evidence" value="ECO:0007669"/>
    <property type="project" value="UniProtKB-KW"/>
</dbReference>
<evidence type="ECO:0000256" key="1">
    <source>
        <dbReference type="ARBA" id="ARBA00008798"/>
    </source>
</evidence>
<protein>
    <submittedName>
        <fullName evidence="12">RNA polymerase factor sigma-54</fullName>
    </submittedName>
</protein>
<feature type="region of interest" description="Disordered" evidence="9">
    <location>
        <begin position="66"/>
        <end position="85"/>
    </location>
</feature>
<proteinExistence type="inferred from homology"/>
<evidence type="ECO:0000256" key="2">
    <source>
        <dbReference type="ARBA" id="ARBA00022478"/>
    </source>
</evidence>
<dbReference type="GO" id="GO:0003677">
    <property type="term" value="F:DNA binding"/>
    <property type="evidence" value="ECO:0007669"/>
    <property type="project" value="UniProtKB-KW"/>
</dbReference>
<keyword evidence="13" id="KW-1185">Reference proteome</keyword>
<dbReference type="OrthoDB" id="9814402at2"/>
<name>A0A4Y6PRK6_PERCE</name>
<keyword evidence="5" id="KW-0805">Transcription regulation</keyword>
<keyword evidence="8" id="KW-0804">Transcription</keyword>
<evidence type="ECO:0000256" key="7">
    <source>
        <dbReference type="ARBA" id="ARBA00023125"/>
    </source>
</evidence>
<sequence>MEMGLRAQLKQTQQLRMTPQLQQAIKLLQLSRMELISMVRQEMTENPVLEEQQDPYEAESLYVQEHGIEEKERSDKTEEVKADEGDMDSVDWDEYLNKYDGNSMPSNSYKGYSTSDLPGYEETMSTSESLVDHLMSQLRLSALDDRQQQIGAHIIGNLDETGYLRDITVAELAADEEIDATEEEVEEVLEIIQEFDPIGVAARNIKECLLIQADRLVPDDDTVHAILEDHLADLERKSVSKIARTLGVDKDEVIRAAQLIATFEPKPGRLYSQDEGRYITPDVYIYELDGEYVASLNEDGLPKLKVSNYYKKMLAQKKEEGEKDDVRDYIQDKLRGAMWLIRSIHQRQSTIIKVTESIIKFQKDFFEKGIEHLKPLVLKDVADDIEMHESTVSRVTTNKYVHTPRGVFELKFFFNSGITKHGGEDLASEAVKAKIREIIAEEDPQKPLSDSKIAKKLEEEQNIDIARRTVAKYREMMGILSSSKRKQVF</sequence>
<reference evidence="12 13" key="1">
    <citation type="submission" date="2019-06" db="EMBL/GenBank/DDBJ databases">
        <title>Persicimonas caeni gen. nov., sp. nov., a predatory bacterium isolated from solar saltern.</title>
        <authorList>
            <person name="Wang S."/>
        </authorList>
    </citation>
    <scope>NUCLEOTIDE SEQUENCE [LARGE SCALE GENOMIC DNA]</scope>
    <source>
        <strain evidence="12 13">YN101</strain>
    </source>
</reference>
<dbReference type="PROSITE" id="PS50044">
    <property type="entry name" value="SIGMA54_3"/>
    <property type="match status" value="1"/>
</dbReference>
<evidence type="ECO:0000259" key="10">
    <source>
        <dbReference type="Pfam" id="PF04552"/>
    </source>
</evidence>
<dbReference type="PIRSF" id="PIRSF000774">
    <property type="entry name" value="RpoN"/>
    <property type="match status" value="1"/>
</dbReference>
<dbReference type="InterPro" id="IPR007046">
    <property type="entry name" value="RNA_pol_sigma_54_core-bd"/>
</dbReference>
<evidence type="ECO:0000256" key="3">
    <source>
        <dbReference type="ARBA" id="ARBA00022679"/>
    </source>
</evidence>
<dbReference type="Gene3D" id="1.10.10.60">
    <property type="entry name" value="Homeodomain-like"/>
    <property type="match status" value="1"/>
</dbReference>
<dbReference type="NCBIfam" id="TIGR02395">
    <property type="entry name" value="rpoN_sigma"/>
    <property type="match status" value="1"/>
</dbReference>
<dbReference type="GO" id="GO:0000428">
    <property type="term" value="C:DNA-directed RNA polymerase complex"/>
    <property type="evidence" value="ECO:0007669"/>
    <property type="project" value="UniProtKB-KW"/>
</dbReference>
<dbReference type="Gene3D" id="1.10.10.1330">
    <property type="entry name" value="RNA polymerase sigma-54 factor, core-binding domain"/>
    <property type="match status" value="1"/>
</dbReference>
<dbReference type="InterPro" id="IPR007634">
    <property type="entry name" value="RNA_pol_sigma_54_DNA-bd"/>
</dbReference>
<evidence type="ECO:0000256" key="6">
    <source>
        <dbReference type="ARBA" id="ARBA00023082"/>
    </source>
</evidence>
<keyword evidence="2" id="KW-0240">DNA-directed RNA polymerase</keyword>
<keyword evidence="6" id="KW-0731">Sigma factor</keyword>
<dbReference type="EMBL" id="CP041186">
    <property type="protein sequence ID" value="QDG50870.1"/>
    <property type="molecule type" value="Genomic_DNA"/>
</dbReference>
<dbReference type="Pfam" id="PF00309">
    <property type="entry name" value="Sigma54_AID"/>
    <property type="match status" value="1"/>
</dbReference>
<evidence type="ECO:0000313" key="13">
    <source>
        <dbReference type="Proteomes" id="UP000315995"/>
    </source>
</evidence>
<dbReference type="InterPro" id="IPR038709">
    <property type="entry name" value="RpoN_core-bd_sf"/>
</dbReference>
<dbReference type="AlphaFoldDB" id="A0A4Y6PRK6"/>
<dbReference type="Pfam" id="PF04552">
    <property type="entry name" value="Sigma54_DBD"/>
    <property type="match status" value="1"/>
</dbReference>
<comment type="similarity">
    <text evidence="1">Belongs to the sigma-54 factor family.</text>
</comment>
<evidence type="ECO:0000256" key="8">
    <source>
        <dbReference type="ARBA" id="ARBA00023163"/>
    </source>
</evidence>
<evidence type="ECO:0000256" key="4">
    <source>
        <dbReference type="ARBA" id="ARBA00022695"/>
    </source>
</evidence>
<feature type="domain" description="RNA polymerase sigma factor 54 DNA-binding" evidence="10">
    <location>
        <begin position="328"/>
        <end position="487"/>
    </location>
</feature>
<organism evidence="12 13">
    <name type="scientific">Persicimonas caeni</name>
    <dbReference type="NCBI Taxonomy" id="2292766"/>
    <lineage>
        <taxon>Bacteria</taxon>
        <taxon>Deltaproteobacteria</taxon>
        <taxon>Bradymonadales</taxon>
        <taxon>Bradymonadaceae</taxon>
        <taxon>Persicimonas</taxon>
    </lineage>
</organism>
<dbReference type="PROSITE" id="PS00718">
    <property type="entry name" value="SIGMA54_2"/>
    <property type="match status" value="1"/>
</dbReference>
<dbReference type="PRINTS" id="PR00045">
    <property type="entry name" value="SIGMA54FCT"/>
</dbReference>
<dbReference type="PANTHER" id="PTHR32248:SF4">
    <property type="entry name" value="RNA POLYMERASE SIGMA-54 FACTOR"/>
    <property type="match status" value="1"/>
</dbReference>
<keyword evidence="7" id="KW-0238">DNA-binding</keyword>
<evidence type="ECO:0000313" key="12">
    <source>
        <dbReference type="EMBL" id="QDG50870.1"/>
    </source>
</evidence>
<feature type="domain" description="RNA polymerase sigma factor 54 core-binding" evidence="11">
    <location>
        <begin position="120"/>
        <end position="310"/>
    </location>
</feature>
<accession>A0A4Y6PRK6</accession>
<feature type="compositionally biased region" description="Basic and acidic residues" evidence="9">
    <location>
        <begin position="66"/>
        <end position="84"/>
    </location>
</feature>
<keyword evidence="3" id="KW-0808">Transferase</keyword>
<dbReference type="PROSITE" id="PS00717">
    <property type="entry name" value="SIGMA54_1"/>
    <property type="match status" value="1"/>
</dbReference>
<dbReference type="Pfam" id="PF04963">
    <property type="entry name" value="Sigma54_CBD"/>
    <property type="match status" value="1"/>
</dbReference>
<evidence type="ECO:0000256" key="9">
    <source>
        <dbReference type="SAM" id="MobiDB-lite"/>
    </source>
</evidence>
<dbReference type="GO" id="GO:0001216">
    <property type="term" value="F:DNA-binding transcription activator activity"/>
    <property type="evidence" value="ECO:0007669"/>
    <property type="project" value="InterPro"/>
</dbReference>
<accession>A0A5B8Y366</accession>
<keyword evidence="4" id="KW-0548">Nucleotidyltransferase</keyword>
<dbReference type="PANTHER" id="PTHR32248">
    <property type="entry name" value="RNA POLYMERASE SIGMA-54 FACTOR"/>
    <property type="match status" value="1"/>
</dbReference>